<dbReference type="RefSeq" id="WP_147095795.1">
    <property type="nucleotide sequence ID" value="NZ_JBHUFH010000002.1"/>
</dbReference>
<dbReference type="InterPro" id="IPR036856">
    <property type="entry name" value="Ald_Oxase/Xan_DH_a/b_sf"/>
</dbReference>
<dbReference type="GO" id="GO:0016491">
    <property type="term" value="F:oxidoreductase activity"/>
    <property type="evidence" value="ECO:0007669"/>
    <property type="project" value="InterPro"/>
</dbReference>
<dbReference type="OrthoDB" id="9767994at2"/>
<comment type="caution">
    <text evidence="2">The sequence shown here is derived from an EMBL/GenBank/DDBJ whole genome shotgun (WGS) entry which is preliminary data.</text>
</comment>
<dbReference type="InterPro" id="IPR006311">
    <property type="entry name" value="TAT_signal"/>
</dbReference>
<evidence type="ECO:0000259" key="1">
    <source>
        <dbReference type="SMART" id="SM01008"/>
    </source>
</evidence>
<evidence type="ECO:0000313" key="3">
    <source>
        <dbReference type="Proteomes" id="UP000321562"/>
    </source>
</evidence>
<dbReference type="Pfam" id="PF02738">
    <property type="entry name" value="MoCoBD_1"/>
    <property type="match status" value="1"/>
</dbReference>
<organism evidence="2 3">
    <name type="scientific">Paracoccus aurantiacus</name>
    <dbReference type="NCBI Taxonomy" id="2599412"/>
    <lineage>
        <taxon>Bacteria</taxon>
        <taxon>Pseudomonadati</taxon>
        <taxon>Pseudomonadota</taxon>
        <taxon>Alphaproteobacteria</taxon>
        <taxon>Rhodobacterales</taxon>
        <taxon>Paracoccaceae</taxon>
        <taxon>Paracoccus</taxon>
    </lineage>
</organism>
<dbReference type="InterPro" id="IPR052516">
    <property type="entry name" value="N-heterocyclic_Hydroxylase"/>
</dbReference>
<dbReference type="Gene3D" id="3.30.365.10">
    <property type="entry name" value="Aldehyde oxidase/xanthine dehydrogenase, molybdopterin binding domain"/>
    <property type="match status" value="4"/>
</dbReference>
<dbReference type="PIRSF" id="PIRSF036389">
    <property type="entry name" value="IOR_B"/>
    <property type="match status" value="1"/>
</dbReference>
<dbReference type="SMART" id="SM01008">
    <property type="entry name" value="Ald_Xan_dh_C"/>
    <property type="match status" value="1"/>
</dbReference>
<evidence type="ECO:0000313" key="2">
    <source>
        <dbReference type="EMBL" id="TXB70443.1"/>
    </source>
</evidence>
<proteinExistence type="predicted"/>
<dbReference type="PROSITE" id="PS51318">
    <property type="entry name" value="TAT"/>
    <property type="match status" value="1"/>
</dbReference>
<dbReference type="InterPro" id="IPR012368">
    <property type="entry name" value="OxRdtase_Mopterin-bd_su_IorB"/>
</dbReference>
<name>A0A5C6S9N5_9RHOB</name>
<dbReference type="InterPro" id="IPR037165">
    <property type="entry name" value="AldOxase/xan_DH_Mopterin-bd_sf"/>
</dbReference>
<reference evidence="2 3" key="1">
    <citation type="submission" date="2019-08" db="EMBL/GenBank/DDBJ databases">
        <authorList>
            <person name="Ye J."/>
        </authorList>
    </citation>
    <scope>NUCLEOTIDE SEQUENCE [LARGE SCALE GENOMIC DNA]</scope>
    <source>
        <strain evidence="2 3">TK008</strain>
    </source>
</reference>
<dbReference type="InterPro" id="IPR008274">
    <property type="entry name" value="AldOxase/xan_DH_MoCoBD1"/>
</dbReference>
<dbReference type="Proteomes" id="UP000321562">
    <property type="component" value="Unassembled WGS sequence"/>
</dbReference>
<dbReference type="PANTHER" id="PTHR47495:SF1">
    <property type="entry name" value="BLL3820 PROTEIN"/>
    <property type="match status" value="1"/>
</dbReference>
<accession>A0A5C6S9N5</accession>
<dbReference type="Pfam" id="PF20256">
    <property type="entry name" value="MoCoBD_2"/>
    <property type="match status" value="1"/>
</dbReference>
<dbReference type="PANTHER" id="PTHR47495">
    <property type="entry name" value="ALDEHYDE DEHYDROGENASE"/>
    <property type="match status" value="1"/>
</dbReference>
<dbReference type="Gene3D" id="3.90.1170.50">
    <property type="entry name" value="Aldehyde oxidase/xanthine dehydrogenase, a/b hammerhead"/>
    <property type="match status" value="1"/>
</dbReference>
<dbReference type="SUPFAM" id="SSF56003">
    <property type="entry name" value="Molybdenum cofactor-binding domain"/>
    <property type="match status" value="2"/>
</dbReference>
<dbReference type="EMBL" id="VOPL01000001">
    <property type="protein sequence ID" value="TXB70443.1"/>
    <property type="molecule type" value="Genomic_DNA"/>
</dbReference>
<dbReference type="AlphaFoldDB" id="A0A5C6S9N5"/>
<dbReference type="InterPro" id="IPR046867">
    <property type="entry name" value="AldOxase/xan_DH_MoCoBD2"/>
</dbReference>
<protein>
    <submittedName>
        <fullName evidence="2">Xanthine dehydrogenase family protein molybdopterin-binding subunit</fullName>
    </submittedName>
</protein>
<dbReference type="InterPro" id="IPR000674">
    <property type="entry name" value="Ald_Oxase/Xan_DH_a/b"/>
</dbReference>
<keyword evidence="3" id="KW-1185">Reference proteome</keyword>
<feature type="domain" description="Aldehyde oxidase/xanthine dehydrogenase a/b hammerhead" evidence="1">
    <location>
        <begin position="239"/>
        <end position="316"/>
    </location>
</feature>
<gene>
    <name evidence="2" type="ORF">FQV27_00780</name>
</gene>
<sequence>MSLRKFTRRALLVGSAAIAGGVAFGVYLGRRTPENPLARDLPEGAATFNPWVLIDASGVTLIAPHADKGQGVMSVQAALLAEEMDLDWGGFRVEFGDPAAAYWNTALGDDMLPFRPDDESWLANAGRDVADLAVKTLGMQITGGSTTVPDSFVKLREAGALARETLKAAAARRTGVARDDLRTESGAVLLRDGTRIAYADLAAEAASVNPVDMPALRAPAEWRLLGKPMQRLDMVAKSTGTARYSVDLTIEGMVHAAIRLSPFRSAVRSHDPSPALALNGVEKVLSIPGGLAVIGATSWHAMRGAEALRVEWEPPSYPASQTGHWQRLEQGFTKDRLDRVWRDDGDASAATQSSDAFRAEYRSPYVAHAPLEPLSAIVVIREDSAEAWSGHQVPREAQKAVAEAAGLAPEKVRFHNQLIGGSFGHRLEVDFIRNAAAIAAQMPGVPVKLTYSRQEDFATDFPRHIAIGRARGTVRARQVAAIDLEIAAPSVTRSQMGRLGLNVPGPDSQIPAGAWNAPYAVPDFRVRAYAVEGLAPVSSWRAVGANGGGFILESFLDELIHQAGADPLAERIRLASDPVTRAVLEAVGEMSGWRSAAGKGRGMGVAMVSSFGVPVAEVVEVTATERGIRIDNVWVACDCGPVLDPVNFENLVQGGVVFGLGAAMNCEITFADGAVVQRNYNAHEGMRLYQCPSIEVRALGNAEKIRGIGEPPVPPTAPALANAIFAATGQRLRQLPLHHQIDFL</sequence>
<dbReference type="SUPFAM" id="SSF54665">
    <property type="entry name" value="CO dehydrogenase molybdoprotein N-domain-like"/>
    <property type="match status" value="1"/>
</dbReference>